<keyword evidence="1" id="KW-1133">Transmembrane helix</keyword>
<reference evidence="2 3" key="1">
    <citation type="journal article" date="2016" name="Nat. Commun.">
        <title>Thousands of microbial genomes shed light on interconnected biogeochemical processes in an aquifer system.</title>
        <authorList>
            <person name="Anantharaman K."/>
            <person name="Brown C.T."/>
            <person name="Hug L.A."/>
            <person name="Sharon I."/>
            <person name="Castelle C.J."/>
            <person name="Probst A.J."/>
            <person name="Thomas B.C."/>
            <person name="Singh A."/>
            <person name="Wilkins M.J."/>
            <person name="Karaoz U."/>
            <person name="Brodie E.L."/>
            <person name="Williams K.H."/>
            <person name="Hubbard S.S."/>
            <person name="Banfield J.F."/>
        </authorList>
    </citation>
    <scope>NUCLEOTIDE SEQUENCE [LARGE SCALE GENOMIC DNA]</scope>
</reference>
<comment type="caution">
    <text evidence="2">The sequence shown here is derived from an EMBL/GenBank/DDBJ whole genome shotgun (WGS) entry which is preliminary data.</text>
</comment>
<feature type="transmembrane region" description="Helical" evidence="1">
    <location>
        <begin position="50"/>
        <end position="66"/>
    </location>
</feature>
<sequence length="223" mass="25383">MKKFISTIWKTITVILSFIFNVKILTWLVLVSVIYFSLFKIYKADLTNNVLGIVLMLLLLTLFSDLKEFNFWGLWGKKNEKDFEELKGKEAISTDSAPKVSKQTRTEPAPILNLMDPSRGNFLAIAIDLERLLRILAMVTLNQKAPIIPIPEIIVSELRKANVLTDSGVQQVEAIRWLKQVLIEGRESEINQATLDGGFRIAANLYQEIYNYLYPNQQSGTTS</sequence>
<gene>
    <name evidence="2" type="ORF">A2960_05190</name>
</gene>
<evidence type="ECO:0000313" key="2">
    <source>
        <dbReference type="EMBL" id="OGG25716.1"/>
    </source>
</evidence>
<accession>A0A1F6ALY1</accession>
<dbReference type="Proteomes" id="UP000176609">
    <property type="component" value="Unassembled WGS sequence"/>
</dbReference>
<evidence type="ECO:0000313" key="3">
    <source>
        <dbReference type="Proteomes" id="UP000176609"/>
    </source>
</evidence>
<protein>
    <submittedName>
        <fullName evidence="2">Uncharacterized protein</fullName>
    </submittedName>
</protein>
<name>A0A1F6ALY1_9BACT</name>
<keyword evidence="1" id="KW-0812">Transmembrane</keyword>
<proteinExistence type="predicted"/>
<evidence type="ECO:0000256" key="1">
    <source>
        <dbReference type="SAM" id="Phobius"/>
    </source>
</evidence>
<dbReference type="EMBL" id="MFJR01000015">
    <property type="protein sequence ID" value="OGG25716.1"/>
    <property type="molecule type" value="Genomic_DNA"/>
</dbReference>
<feature type="transmembrane region" description="Helical" evidence="1">
    <location>
        <begin position="12"/>
        <end position="38"/>
    </location>
</feature>
<dbReference type="AlphaFoldDB" id="A0A1F6ALY1"/>
<keyword evidence="1" id="KW-0472">Membrane</keyword>
<organism evidence="2 3">
    <name type="scientific">Candidatus Gottesmanbacteria bacterium RIFCSPLOWO2_01_FULL_39_12b</name>
    <dbReference type="NCBI Taxonomy" id="1798388"/>
    <lineage>
        <taxon>Bacteria</taxon>
        <taxon>Candidatus Gottesmaniibacteriota</taxon>
    </lineage>
</organism>